<keyword evidence="2" id="KW-1185">Reference proteome</keyword>
<gene>
    <name evidence="1" type="ORF">J1N35_015328</name>
</gene>
<feature type="non-terminal residue" evidence="1">
    <location>
        <position position="72"/>
    </location>
</feature>
<dbReference type="AlphaFoldDB" id="A0A9D4AAR2"/>
<dbReference type="EMBL" id="JAIQCV010000005">
    <property type="protein sequence ID" value="KAH1098407.1"/>
    <property type="molecule type" value="Genomic_DNA"/>
</dbReference>
<sequence length="72" mass="8068">GEDFNNLDLDELLDDINDEGMDEGENVHTPSVGNLSRGIVILNDLEAYMLNVDPNGTHELEFPKYQDIIPSH</sequence>
<dbReference type="Proteomes" id="UP000828251">
    <property type="component" value="Unassembled WGS sequence"/>
</dbReference>
<name>A0A9D4AAR2_9ROSI</name>
<evidence type="ECO:0000313" key="2">
    <source>
        <dbReference type="Proteomes" id="UP000828251"/>
    </source>
</evidence>
<feature type="non-terminal residue" evidence="1">
    <location>
        <position position="1"/>
    </location>
</feature>
<evidence type="ECO:0000313" key="1">
    <source>
        <dbReference type="EMBL" id="KAH1098407.1"/>
    </source>
</evidence>
<organism evidence="1 2">
    <name type="scientific">Gossypium stocksii</name>
    <dbReference type="NCBI Taxonomy" id="47602"/>
    <lineage>
        <taxon>Eukaryota</taxon>
        <taxon>Viridiplantae</taxon>
        <taxon>Streptophyta</taxon>
        <taxon>Embryophyta</taxon>
        <taxon>Tracheophyta</taxon>
        <taxon>Spermatophyta</taxon>
        <taxon>Magnoliopsida</taxon>
        <taxon>eudicotyledons</taxon>
        <taxon>Gunneridae</taxon>
        <taxon>Pentapetalae</taxon>
        <taxon>rosids</taxon>
        <taxon>malvids</taxon>
        <taxon>Malvales</taxon>
        <taxon>Malvaceae</taxon>
        <taxon>Malvoideae</taxon>
        <taxon>Gossypium</taxon>
    </lineage>
</organism>
<proteinExistence type="predicted"/>
<accession>A0A9D4AAR2</accession>
<protein>
    <submittedName>
        <fullName evidence="1">Uncharacterized protein</fullName>
    </submittedName>
</protein>
<reference evidence="1 2" key="1">
    <citation type="journal article" date="2021" name="Plant Biotechnol. J.">
        <title>Multi-omics assisted identification of the key and species-specific regulatory components of drought-tolerant mechanisms in Gossypium stocksii.</title>
        <authorList>
            <person name="Yu D."/>
            <person name="Ke L."/>
            <person name="Zhang D."/>
            <person name="Wu Y."/>
            <person name="Sun Y."/>
            <person name="Mei J."/>
            <person name="Sun J."/>
            <person name="Sun Y."/>
        </authorList>
    </citation>
    <scope>NUCLEOTIDE SEQUENCE [LARGE SCALE GENOMIC DNA]</scope>
    <source>
        <strain evidence="2">cv. E1</strain>
        <tissue evidence="1">Leaf</tissue>
    </source>
</reference>
<comment type="caution">
    <text evidence="1">The sequence shown here is derived from an EMBL/GenBank/DDBJ whole genome shotgun (WGS) entry which is preliminary data.</text>
</comment>